<evidence type="ECO:0000313" key="2">
    <source>
        <dbReference type="Proteomes" id="UP001057402"/>
    </source>
</evidence>
<comment type="caution">
    <text evidence="1">The sequence shown here is derived from an EMBL/GenBank/DDBJ whole genome shotgun (WGS) entry which is preliminary data.</text>
</comment>
<accession>A0ACB9QQS5</accession>
<protein>
    <submittedName>
        <fullName evidence="1">Uncharacterized protein</fullName>
    </submittedName>
</protein>
<proteinExistence type="predicted"/>
<sequence>MATKYENSLFSSSFSDLFSRKLKLPSNNQQYGHSIDTIASHFEEEEPFASLEEIEARTIGNLLPNDDELLSGITDGLDISLKRSIDDVEEQDFFSHVGGMDLEDDGSNSDQKYNNFSGGIPNGQSESHSTMLGERPHGEHPSRTLFVRNIESSVEDSELQALFERYGEIHSLYTACKHRGFIMISYYDIRAAQEAMRALQGRPLLQRNLDIHYSFQKDNSTEDELKQGVLVVFDLDPSVSNDELRHIFCEYGEIIEVWDGPLGSCKYVDFYDIRAAESAFRAMNVNAIAGRRIKVQPVGHVETGRLVPRNQDSEHNDGDLFLQQNTPVKYYTPDFAAISSPINQTALGMQTAAGAPFLGSTLHHGISSSVPSSLPSLVRVESGSKQSGFVEPLQPNGQWKYNIHATPNFHPHSLPEYQDALGGNQGMPTSTLNGSGNSGTPLITNNWHMARTSSEVHSLDVNQGAFGSVGSGSCSIPVHQYMWGGSYGAKPPNMTSQSSPSFVNGISHLPTRMQGFLAGSGQVMHKTLPRNNLHVGSAPVVNHMPWERQTFAAESSEASNFLPGSLGNGGSSENPLQSMELIHHTHSIFPHINKNCVNFPIAPKAMAAQSPQRGMIFPGRGLVLPVSNSFDLPNGRFRSRRNDGASNQTDNKKQFELEIDRIVRGEDRRTTLMIKNIPNKYTSKMLLAAIDERHQGTYDFLYLPIDFKNKCNVGYAFINMTDPSQIIAFHEAFNGKKWEKFNSEKVASLAYARIQGKSALIAHFQNSSLMNEDKRCRPILFNTEGPNAGDQVPFPMGVNIRTRTGKARTSTIGGAHQGSPPFGNEGEYGRGNGIINSGKDSN</sequence>
<dbReference type="Proteomes" id="UP001057402">
    <property type="component" value="Chromosome 5"/>
</dbReference>
<reference evidence="2" key="1">
    <citation type="journal article" date="2023" name="Front. Plant Sci.">
        <title>Chromosomal-level genome assembly of Melastoma candidum provides insights into trichome evolution.</title>
        <authorList>
            <person name="Zhong Y."/>
            <person name="Wu W."/>
            <person name="Sun C."/>
            <person name="Zou P."/>
            <person name="Liu Y."/>
            <person name="Dai S."/>
            <person name="Zhou R."/>
        </authorList>
    </citation>
    <scope>NUCLEOTIDE SEQUENCE [LARGE SCALE GENOMIC DNA]</scope>
</reference>
<gene>
    <name evidence="1" type="ORF">MLD38_017084</name>
</gene>
<evidence type="ECO:0000313" key="1">
    <source>
        <dbReference type="EMBL" id="KAI4368537.1"/>
    </source>
</evidence>
<name>A0ACB9QQS5_9MYRT</name>
<organism evidence="1 2">
    <name type="scientific">Melastoma candidum</name>
    <dbReference type="NCBI Taxonomy" id="119954"/>
    <lineage>
        <taxon>Eukaryota</taxon>
        <taxon>Viridiplantae</taxon>
        <taxon>Streptophyta</taxon>
        <taxon>Embryophyta</taxon>
        <taxon>Tracheophyta</taxon>
        <taxon>Spermatophyta</taxon>
        <taxon>Magnoliopsida</taxon>
        <taxon>eudicotyledons</taxon>
        <taxon>Gunneridae</taxon>
        <taxon>Pentapetalae</taxon>
        <taxon>rosids</taxon>
        <taxon>malvids</taxon>
        <taxon>Myrtales</taxon>
        <taxon>Melastomataceae</taxon>
        <taxon>Melastomatoideae</taxon>
        <taxon>Melastomateae</taxon>
        <taxon>Melastoma</taxon>
    </lineage>
</organism>
<keyword evidence="2" id="KW-1185">Reference proteome</keyword>
<dbReference type="EMBL" id="CM042884">
    <property type="protein sequence ID" value="KAI4368537.1"/>
    <property type="molecule type" value="Genomic_DNA"/>
</dbReference>